<gene>
    <name evidence="2" type="ORF">BU638_04935</name>
    <name evidence="3" type="ORF">BU676_10965</name>
</gene>
<dbReference type="Proteomes" id="UP000242144">
    <property type="component" value="Unassembled WGS sequence"/>
</dbReference>
<evidence type="ECO:0000259" key="1">
    <source>
        <dbReference type="Pfam" id="PF00665"/>
    </source>
</evidence>
<dbReference type="SUPFAM" id="SSF53098">
    <property type="entry name" value="Ribonuclease H-like"/>
    <property type="match status" value="1"/>
</dbReference>
<dbReference type="EMBL" id="PZCM01000004">
    <property type="protein sequence ID" value="PTG27884.1"/>
    <property type="molecule type" value="Genomic_DNA"/>
</dbReference>
<evidence type="ECO:0000313" key="3">
    <source>
        <dbReference type="EMBL" id="PTG68045.1"/>
    </source>
</evidence>
<accession>A0AAX0ZGM4</accession>
<dbReference type="AlphaFoldDB" id="A0AAX0ZGM4"/>
<reference evidence="2" key="2">
    <citation type="submission" date="2018-03" db="EMBL/GenBank/DDBJ databases">
        <authorList>
            <person name="Naushad S."/>
        </authorList>
    </citation>
    <scope>NUCLEOTIDE SEQUENCE</scope>
    <source>
        <strain evidence="2">SNUC 105</strain>
        <strain evidence="3">SNUC 1363</strain>
    </source>
</reference>
<dbReference type="InterPro" id="IPR001584">
    <property type="entry name" value="Integrase_cat-core"/>
</dbReference>
<dbReference type="GO" id="GO:0015074">
    <property type="term" value="P:DNA integration"/>
    <property type="evidence" value="ECO:0007669"/>
    <property type="project" value="InterPro"/>
</dbReference>
<name>A0AAX0ZGM4_STACR</name>
<evidence type="ECO:0000313" key="5">
    <source>
        <dbReference type="Proteomes" id="UP000242144"/>
    </source>
</evidence>
<feature type="domain" description="Integrase catalytic" evidence="1">
    <location>
        <begin position="5"/>
        <end position="74"/>
    </location>
</feature>
<protein>
    <recommendedName>
        <fullName evidence="1">Integrase catalytic domain-containing protein</fullName>
    </recommendedName>
</protein>
<keyword evidence="4" id="KW-1185">Reference proteome</keyword>
<dbReference type="Proteomes" id="UP000242008">
    <property type="component" value="Unassembled WGS sequence"/>
</dbReference>
<dbReference type="Pfam" id="PF00665">
    <property type="entry name" value="rve"/>
    <property type="match status" value="1"/>
</dbReference>
<evidence type="ECO:0000313" key="4">
    <source>
        <dbReference type="Proteomes" id="UP000242008"/>
    </source>
</evidence>
<dbReference type="InterPro" id="IPR012337">
    <property type="entry name" value="RNaseH-like_sf"/>
</dbReference>
<organism evidence="2 5">
    <name type="scientific">Staphylococcus chromogenes</name>
    <name type="common">Staphylococcus hyicus subsp. chromogenes</name>
    <dbReference type="NCBI Taxonomy" id="46126"/>
    <lineage>
        <taxon>Bacteria</taxon>
        <taxon>Bacillati</taxon>
        <taxon>Bacillota</taxon>
        <taxon>Bacilli</taxon>
        <taxon>Bacillales</taxon>
        <taxon>Staphylococcaceae</taxon>
        <taxon>Staphylococcus</taxon>
    </lineage>
</organism>
<reference evidence="4 5" key="1">
    <citation type="journal article" date="2016" name="Front. Microbiol.">
        <title>Comprehensive Phylogenetic Analysis of Bovine Non-aureus Staphylococci Species Based on Whole-Genome Sequencing.</title>
        <authorList>
            <person name="Naushad S."/>
            <person name="Barkema H.W."/>
            <person name="Luby C."/>
            <person name="Condas L.A."/>
            <person name="Nobrega D.B."/>
            <person name="Carson D.A."/>
            <person name="De Buck J."/>
        </authorList>
    </citation>
    <scope>NUCLEOTIDE SEQUENCE [LARGE SCALE GENOMIC DNA]</scope>
    <source>
        <strain evidence="2 5">SNUC 105</strain>
        <strain evidence="3 4">SNUC 1363</strain>
    </source>
</reference>
<proteinExistence type="predicted"/>
<evidence type="ECO:0000313" key="2">
    <source>
        <dbReference type="EMBL" id="PTG27884.1"/>
    </source>
</evidence>
<dbReference type="EMBL" id="PZAO01000036">
    <property type="protein sequence ID" value="PTG68045.1"/>
    <property type="molecule type" value="Genomic_DNA"/>
</dbReference>
<sequence length="95" mass="11056">MSTNTKHYLSPILDVFLKEIIAYFISNNPTLGLVLSSLDKAIRNIPKLNYRTTVHSDQGWHYQLRPWVEILKNHIFFKVCQGKVIVMIIMVLLQS</sequence>
<comment type="caution">
    <text evidence="2">The sequence shown here is derived from an EMBL/GenBank/DDBJ whole genome shotgun (WGS) entry which is preliminary data.</text>
</comment>